<dbReference type="Gene3D" id="3.30.50.10">
    <property type="entry name" value="Erythroid Transcription Factor GATA-1, subunit A"/>
    <property type="match status" value="1"/>
</dbReference>
<dbReference type="PROSITE" id="PS50112">
    <property type="entry name" value="PAS"/>
    <property type="match status" value="1"/>
</dbReference>
<evidence type="ECO:0000259" key="6">
    <source>
        <dbReference type="PROSITE" id="PS50114"/>
    </source>
</evidence>
<reference evidence="7 8" key="1">
    <citation type="submission" date="2020-01" db="EMBL/GenBank/DDBJ databases">
        <authorList>
            <person name="Gupta K D."/>
        </authorList>
    </citation>
    <scope>NUCLEOTIDE SEQUENCE [LARGE SCALE GENOMIC DNA]</scope>
</reference>
<feature type="domain" description="PAS" evidence="5">
    <location>
        <begin position="31"/>
        <end position="94"/>
    </location>
</feature>
<evidence type="ECO:0000256" key="4">
    <source>
        <dbReference type="PROSITE-ProRule" id="PRU00094"/>
    </source>
</evidence>
<keyword evidence="1" id="KW-0479">Metal-binding</keyword>
<dbReference type="EMBL" id="CACVBS010000112">
    <property type="protein sequence ID" value="CAA7271598.1"/>
    <property type="molecule type" value="Genomic_DNA"/>
</dbReference>
<dbReference type="InterPro" id="IPR000014">
    <property type="entry name" value="PAS"/>
</dbReference>
<dbReference type="PROSITE" id="PS50114">
    <property type="entry name" value="GATA_ZN_FINGER_2"/>
    <property type="match status" value="1"/>
</dbReference>
<evidence type="ECO:0000313" key="7">
    <source>
        <dbReference type="EMBL" id="CAA7271598.1"/>
    </source>
</evidence>
<dbReference type="GO" id="GO:0008270">
    <property type="term" value="F:zinc ion binding"/>
    <property type="evidence" value="ECO:0007669"/>
    <property type="project" value="UniProtKB-KW"/>
</dbReference>
<dbReference type="AlphaFoldDB" id="A0A8S0WUG1"/>
<dbReference type="CDD" id="cd00130">
    <property type="entry name" value="PAS"/>
    <property type="match status" value="1"/>
</dbReference>
<dbReference type="Proteomes" id="UP000467700">
    <property type="component" value="Unassembled WGS sequence"/>
</dbReference>
<evidence type="ECO:0000256" key="1">
    <source>
        <dbReference type="ARBA" id="ARBA00022723"/>
    </source>
</evidence>
<dbReference type="SUPFAM" id="SSF55785">
    <property type="entry name" value="PYP-like sensor domain (PAS domain)"/>
    <property type="match status" value="1"/>
</dbReference>
<organism evidence="7 8">
    <name type="scientific">Cyclocybe aegerita</name>
    <name type="common">Black poplar mushroom</name>
    <name type="synonym">Agrocybe aegerita</name>
    <dbReference type="NCBI Taxonomy" id="1973307"/>
    <lineage>
        <taxon>Eukaryota</taxon>
        <taxon>Fungi</taxon>
        <taxon>Dikarya</taxon>
        <taxon>Basidiomycota</taxon>
        <taxon>Agaricomycotina</taxon>
        <taxon>Agaricomycetes</taxon>
        <taxon>Agaricomycetidae</taxon>
        <taxon>Agaricales</taxon>
        <taxon>Agaricineae</taxon>
        <taxon>Bolbitiaceae</taxon>
        <taxon>Cyclocybe</taxon>
    </lineage>
</organism>
<proteinExistence type="predicted"/>
<accession>A0A8S0WUG1</accession>
<evidence type="ECO:0000259" key="5">
    <source>
        <dbReference type="PROSITE" id="PS50112"/>
    </source>
</evidence>
<evidence type="ECO:0000256" key="3">
    <source>
        <dbReference type="ARBA" id="ARBA00022833"/>
    </source>
</evidence>
<dbReference type="InterPro" id="IPR035965">
    <property type="entry name" value="PAS-like_dom_sf"/>
</dbReference>
<dbReference type="GO" id="GO:0006355">
    <property type="term" value="P:regulation of DNA-templated transcription"/>
    <property type="evidence" value="ECO:0007669"/>
    <property type="project" value="InterPro"/>
</dbReference>
<dbReference type="Pfam" id="PF00320">
    <property type="entry name" value="GATA"/>
    <property type="match status" value="1"/>
</dbReference>
<dbReference type="GO" id="GO:0043565">
    <property type="term" value="F:sequence-specific DNA binding"/>
    <property type="evidence" value="ECO:0007669"/>
    <property type="project" value="InterPro"/>
</dbReference>
<dbReference type="OrthoDB" id="2162994at2759"/>
<feature type="domain" description="GATA-type" evidence="6">
    <location>
        <begin position="290"/>
        <end position="323"/>
    </location>
</feature>
<evidence type="ECO:0000313" key="8">
    <source>
        <dbReference type="Proteomes" id="UP000467700"/>
    </source>
</evidence>
<dbReference type="InterPro" id="IPR013088">
    <property type="entry name" value="Znf_NHR/GATA"/>
</dbReference>
<dbReference type="Gene3D" id="3.30.450.20">
    <property type="entry name" value="PAS domain"/>
    <property type="match status" value="1"/>
</dbReference>
<dbReference type="InterPro" id="IPR051140">
    <property type="entry name" value="GATA_TF"/>
</dbReference>
<dbReference type="SMART" id="SM00091">
    <property type="entry name" value="PAS"/>
    <property type="match status" value="1"/>
</dbReference>
<dbReference type="SMART" id="SM00401">
    <property type="entry name" value="ZnF_GATA"/>
    <property type="match status" value="1"/>
</dbReference>
<name>A0A8S0WUG1_CYCAE</name>
<dbReference type="CDD" id="cd00202">
    <property type="entry name" value="ZnF_GATA"/>
    <property type="match status" value="1"/>
</dbReference>
<dbReference type="SUPFAM" id="SSF57716">
    <property type="entry name" value="Glucocorticoid receptor-like (DNA-binding domain)"/>
    <property type="match status" value="1"/>
</dbReference>
<dbReference type="PANTHER" id="PTHR45658">
    <property type="entry name" value="GATA TRANSCRIPTION FACTOR"/>
    <property type="match status" value="1"/>
</dbReference>
<keyword evidence="3" id="KW-0862">Zinc</keyword>
<protein>
    <submittedName>
        <fullName evidence="7">Uncharacterized protein</fullName>
    </submittedName>
</protein>
<dbReference type="PROSITE" id="PS00344">
    <property type="entry name" value="GATA_ZN_FINGER_1"/>
    <property type="match status" value="1"/>
</dbReference>
<gene>
    <name evidence="7" type="ORF">AAE3_LOCUS13956</name>
</gene>
<evidence type="ECO:0000256" key="2">
    <source>
        <dbReference type="ARBA" id="ARBA00022771"/>
    </source>
</evidence>
<sequence length="340" mass="37450">MTAPLPPPSTSSKQPSTYEFTKRKRWADLILAELVDDVLFVLSPTCKILFCSAAVTELLGWRDVDILDLNFLEVIDSADQARFRVGFDECTKTSLGFHDLIQLKSNDSDHFYGNEPPSGALLFEVKCFPHTVVGDGNAETKVFLAMASPHPSRNASALHTMFVLKAENDRLQRKVTEYRSRLPSNDLLPSHNARGGSHTNSIYATSSLHSQKNIAGSFSGFPQAEVDIGNQYSQYLPQPTATGQFGGLTLGAKERLEPINEAVTATLSNNFDEPLDSEGTAKKKMKRAQNAEQYVCVTCGRTDSPEWRKGPLGPKTLCNACGLRWAKQMQSSSRLKTDNS</sequence>
<comment type="caution">
    <text evidence="7">The sequence shown here is derived from an EMBL/GenBank/DDBJ whole genome shotgun (WGS) entry which is preliminary data.</text>
</comment>
<keyword evidence="8" id="KW-1185">Reference proteome</keyword>
<dbReference type="PANTHER" id="PTHR45658:SF18">
    <property type="entry name" value="PROTEIN GAT2"/>
    <property type="match status" value="1"/>
</dbReference>
<keyword evidence="2 4" id="KW-0863">Zinc-finger</keyword>
<dbReference type="InterPro" id="IPR000679">
    <property type="entry name" value="Znf_GATA"/>
</dbReference>